<proteinExistence type="predicted"/>
<protein>
    <submittedName>
        <fullName evidence="1">Uncharacterized protein</fullName>
    </submittedName>
</protein>
<evidence type="ECO:0000313" key="1">
    <source>
        <dbReference type="EMBL" id="CAF1166038.1"/>
    </source>
</evidence>
<dbReference type="AlphaFoldDB" id="A0A814TTF2"/>
<sequence>MDINEDIQELEEEEEENISPIIQIFECLTFERGHQIHDQVTSMIDLFSLSNMIMIVSMSVLPFLNTVTTSEALNE</sequence>
<gene>
    <name evidence="1" type="ORF">RFH988_LOCUS22701</name>
</gene>
<dbReference type="EMBL" id="CAJNOO010001525">
    <property type="protein sequence ID" value="CAF1166038.1"/>
    <property type="molecule type" value="Genomic_DNA"/>
</dbReference>
<comment type="caution">
    <text evidence="1">The sequence shown here is derived from an EMBL/GenBank/DDBJ whole genome shotgun (WGS) entry which is preliminary data.</text>
</comment>
<dbReference type="Proteomes" id="UP000663882">
    <property type="component" value="Unassembled WGS sequence"/>
</dbReference>
<accession>A0A814TTF2</accession>
<reference evidence="1" key="1">
    <citation type="submission" date="2021-02" db="EMBL/GenBank/DDBJ databases">
        <authorList>
            <person name="Nowell W R."/>
        </authorList>
    </citation>
    <scope>NUCLEOTIDE SEQUENCE</scope>
</reference>
<name>A0A814TTF2_9BILA</name>
<organism evidence="1 2">
    <name type="scientific">Rotaria sordida</name>
    <dbReference type="NCBI Taxonomy" id="392033"/>
    <lineage>
        <taxon>Eukaryota</taxon>
        <taxon>Metazoa</taxon>
        <taxon>Spiralia</taxon>
        <taxon>Gnathifera</taxon>
        <taxon>Rotifera</taxon>
        <taxon>Eurotatoria</taxon>
        <taxon>Bdelloidea</taxon>
        <taxon>Philodinida</taxon>
        <taxon>Philodinidae</taxon>
        <taxon>Rotaria</taxon>
    </lineage>
</organism>
<evidence type="ECO:0000313" key="2">
    <source>
        <dbReference type="Proteomes" id="UP000663882"/>
    </source>
</evidence>